<reference evidence="1" key="1">
    <citation type="journal article" date="2020" name="Stud. Mycol.">
        <title>101 Dothideomycetes genomes: a test case for predicting lifestyles and emergence of pathogens.</title>
        <authorList>
            <person name="Haridas S."/>
            <person name="Albert R."/>
            <person name="Binder M."/>
            <person name="Bloem J."/>
            <person name="Labutti K."/>
            <person name="Salamov A."/>
            <person name="Andreopoulos B."/>
            <person name="Baker S."/>
            <person name="Barry K."/>
            <person name="Bills G."/>
            <person name="Bluhm B."/>
            <person name="Cannon C."/>
            <person name="Castanera R."/>
            <person name="Culley D."/>
            <person name="Daum C."/>
            <person name="Ezra D."/>
            <person name="Gonzalez J."/>
            <person name="Henrissat B."/>
            <person name="Kuo A."/>
            <person name="Liang C."/>
            <person name="Lipzen A."/>
            <person name="Lutzoni F."/>
            <person name="Magnuson J."/>
            <person name="Mondo S."/>
            <person name="Nolan M."/>
            <person name="Ohm R."/>
            <person name="Pangilinan J."/>
            <person name="Park H.-J."/>
            <person name="Ramirez L."/>
            <person name="Alfaro M."/>
            <person name="Sun H."/>
            <person name="Tritt A."/>
            <person name="Yoshinaga Y."/>
            <person name="Zwiers L.-H."/>
            <person name="Turgeon B."/>
            <person name="Goodwin S."/>
            <person name="Spatafora J."/>
            <person name="Crous P."/>
            <person name="Grigoriev I."/>
        </authorList>
    </citation>
    <scope>NUCLEOTIDE SEQUENCE</scope>
    <source>
        <strain evidence="1">CBS 122367</strain>
    </source>
</reference>
<protein>
    <recommendedName>
        <fullName evidence="3">PLC-like phosphodiesterase</fullName>
    </recommendedName>
</protein>
<dbReference type="GO" id="GO:0008081">
    <property type="term" value="F:phosphoric diester hydrolase activity"/>
    <property type="evidence" value="ECO:0007669"/>
    <property type="project" value="InterPro"/>
</dbReference>
<keyword evidence="2" id="KW-1185">Reference proteome</keyword>
<dbReference type="AlphaFoldDB" id="A0A6G1JHI8"/>
<proteinExistence type="predicted"/>
<name>A0A6G1JHI8_9PLEO</name>
<organism evidence="1 2">
    <name type="scientific">Lentithecium fluviatile CBS 122367</name>
    <dbReference type="NCBI Taxonomy" id="1168545"/>
    <lineage>
        <taxon>Eukaryota</taxon>
        <taxon>Fungi</taxon>
        <taxon>Dikarya</taxon>
        <taxon>Ascomycota</taxon>
        <taxon>Pezizomycotina</taxon>
        <taxon>Dothideomycetes</taxon>
        <taxon>Pleosporomycetidae</taxon>
        <taxon>Pleosporales</taxon>
        <taxon>Massarineae</taxon>
        <taxon>Lentitheciaceae</taxon>
        <taxon>Lentithecium</taxon>
    </lineage>
</organism>
<dbReference type="GO" id="GO:0006629">
    <property type="term" value="P:lipid metabolic process"/>
    <property type="evidence" value="ECO:0007669"/>
    <property type="project" value="InterPro"/>
</dbReference>
<accession>A0A6G1JHI8</accession>
<dbReference type="EMBL" id="MU005571">
    <property type="protein sequence ID" value="KAF2690012.1"/>
    <property type="molecule type" value="Genomic_DNA"/>
</dbReference>
<dbReference type="PANTHER" id="PTHR13593">
    <property type="match status" value="1"/>
</dbReference>
<sequence>MPSKGVKCSAYIAVPGVEIEFTVPNQSVTKRDLHQFSSDHLEVESSNLPRFKFTGQFKFVVRRDGRELTNQWVDVNSITGSVENGTMRNMGQTPSIFVEDLVIVYGFYDAGPGAAGLPKQHQCYVTVTRNLENWMRDAIPPNSDKTMQPFHRMVLPSAHDIGMNSTATSQELLRNAGSGVIKEALGRSLPNIFDIFNKVSDGAVHRIAPDIIRALAITQKDSLDTVLKIGARYYEFRPAKCHRQLHSTSKLEDILYFQHGPIPGMPYKQFLADIVSFLQSHGDEIVVVQNRWDGVPSDCPRPTDQELHNILNDVLQGKDLQPGNLDDMMHKTICDLRNSKKRLIVLQNVAQISNYDDAANATLNGDSIVAKLHDMARNPPRGHPITLLQCQATATNIRDVIVASVLDSDVSTSPILATKPVCDGKILPLLRGKCGKCLAKEEGVVVLLNDFFDGATADVAIELCKERLG</sequence>
<dbReference type="InterPro" id="IPR051057">
    <property type="entry name" value="PI-PLC_domain"/>
</dbReference>
<evidence type="ECO:0000313" key="1">
    <source>
        <dbReference type="EMBL" id="KAF2690012.1"/>
    </source>
</evidence>
<evidence type="ECO:0008006" key="3">
    <source>
        <dbReference type="Google" id="ProtNLM"/>
    </source>
</evidence>
<dbReference type="Proteomes" id="UP000799291">
    <property type="component" value="Unassembled WGS sequence"/>
</dbReference>
<dbReference type="Gene3D" id="3.20.20.190">
    <property type="entry name" value="Phosphatidylinositol (PI) phosphodiesterase"/>
    <property type="match status" value="1"/>
</dbReference>
<dbReference type="InterPro" id="IPR017946">
    <property type="entry name" value="PLC-like_Pdiesterase_TIM-brl"/>
</dbReference>
<evidence type="ECO:0000313" key="2">
    <source>
        <dbReference type="Proteomes" id="UP000799291"/>
    </source>
</evidence>
<dbReference type="SUPFAM" id="SSF51695">
    <property type="entry name" value="PLC-like phosphodiesterases"/>
    <property type="match status" value="1"/>
</dbReference>
<gene>
    <name evidence="1" type="ORF">K458DRAFT_290113</name>
</gene>
<dbReference type="PANTHER" id="PTHR13593:SF146">
    <property type="entry name" value="PLC-LIKE PHOSPHODIESTERASE"/>
    <property type="match status" value="1"/>
</dbReference>
<dbReference type="OrthoDB" id="1046782at2759"/>